<organism evidence="3 4">
    <name type="scientific">Eimeria tenella</name>
    <name type="common">Coccidian parasite</name>
    <dbReference type="NCBI Taxonomy" id="5802"/>
    <lineage>
        <taxon>Eukaryota</taxon>
        <taxon>Sar</taxon>
        <taxon>Alveolata</taxon>
        <taxon>Apicomplexa</taxon>
        <taxon>Conoidasida</taxon>
        <taxon>Coccidia</taxon>
        <taxon>Eucoccidiorida</taxon>
        <taxon>Eimeriorina</taxon>
        <taxon>Eimeriidae</taxon>
        <taxon>Eimeria</taxon>
    </lineage>
</organism>
<feature type="compositionally biased region" description="Low complexity" evidence="1">
    <location>
        <begin position="284"/>
        <end position="294"/>
    </location>
</feature>
<evidence type="ECO:0000256" key="2">
    <source>
        <dbReference type="SAM" id="SignalP"/>
    </source>
</evidence>
<feature type="region of interest" description="Disordered" evidence="1">
    <location>
        <begin position="284"/>
        <end position="319"/>
    </location>
</feature>
<dbReference type="AlphaFoldDB" id="U6KTQ2"/>
<keyword evidence="2" id="KW-0732">Signal</keyword>
<proteinExistence type="predicted"/>
<dbReference type="GeneID" id="25257017"/>
<feature type="signal peptide" evidence="2">
    <location>
        <begin position="1"/>
        <end position="18"/>
    </location>
</feature>
<keyword evidence="4" id="KW-1185">Reference proteome</keyword>
<reference evidence="3" key="1">
    <citation type="submission" date="2013-10" db="EMBL/GenBank/DDBJ databases">
        <title>Genomic analysis of the causative agents of coccidiosis in chickens.</title>
        <authorList>
            <person name="Reid A.J."/>
            <person name="Blake D."/>
            <person name="Billington K."/>
            <person name="Browne H."/>
            <person name="Dunn M."/>
            <person name="Hung S."/>
            <person name="Kawahara F."/>
            <person name="Miranda-Saavedra D."/>
            <person name="Mourier T."/>
            <person name="Nagra H."/>
            <person name="Otto T.D."/>
            <person name="Rawlings N."/>
            <person name="Sanchez A."/>
            <person name="Sanders M."/>
            <person name="Subramaniam C."/>
            <person name="Tay Y."/>
            <person name="Dear P."/>
            <person name="Doerig C."/>
            <person name="Gruber A."/>
            <person name="Parkinson J."/>
            <person name="Shirley M."/>
            <person name="Wan K.L."/>
            <person name="Berriman M."/>
            <person name="Tomley F."/>
            <person name="Pain A."/>
        </authorList>
    </citation>
    <scope>NUCLEOTIDE SEQUENCE [LARGE SCALE GENOMIC DNA]</scope>
    <source>
        <strain evidence="3">Houghton</strain>
    </source>
</reference>
<dbReference type="EMBL" id="HG675075">
    <property type="protein sequence ID" value="CDJ40313.1"/>
    <property type="molecule type" value="Genomic_DNA"/>
</dbReference>
<evidence type="ECO:0000256" key="1">
    <source>
        <dbReference type="SAM" id="MobiDB-lite"/>
    </source>
</evidence>
<reference evidence="3" key="2">
    <citation type="submission" date="2013-10" db="EMBL/GenBank/DDBJ databases">
        <authorList>
            <person name="Aslett M."/>
        </authorList>
    </citation>
    <scope>NUCLEOTIDE SEQUENCE [LARGE SCALE GENOMIC DNA]</scope>
    <source>
        <strain evidence="3">Houghton</strain>
    </source>
</reference>
<dbReference type="VEuPathDB" id="ToxoDB:ETH_00039885"/>
<dbReference type="OrthoDB" id="354547at2759"/>
<evidence type="ECO:0000313" key="4">
    <source>
        <dbReference type="Proteomes" id="UP000030747"/>
    </source>
</evidence>
<name>U6KTQ2_EIMTE</name>
<dbReference type="RefSeq" id="XP_013231066.1">
    <property type="nucleotide sequence ID" value="XM_013375612.1"/>
</dbReference>
<evidence type="ECO:0000313" key="3">
    <source>
        <dbReference type="EMBL" id="CDJ40313.1"/>
    </source>
</evidence>
<sequence>MLLLGCLSPLSPFLTLIALIPNPWDYPGCDLHATGPGGPLITWVGGEDLAGASSGFAEEEGSSSAAAAAAAAAEEEEETEELLLQKQKDCCRSYRRLLCVSEPRGCVLVKVLACSSGPYLLNLFEFRRLPNPDLFAVPRAAAAAAAAADAADAAGAADAADGPAAAALTQQQQAAAAAQQHAAAATAYVEAAAAKLPPAAGAAAAAGAANGNLNIHHNKTAELQHLLQPSLREATAAAAAAAGNGAAADALQQDQAFQRQLELIAADLKACALDNQQLLRMQQQLQQQQQQQQRSSIDNRPPWNDRFAVKGSENDHMYL</sequence>
<feature type="chain" id="PRO_5004673266" evidence="2">
    <location>
        <begin position="19"/>
        <end position="319"/>
    </location>
</feature>
<accession>U6KTQ2</accession>
<dbReference type="VEuPathDB" id="ToxoDB:ETH2_1506700"/>
<gene>
    <name evidence="3" type="ORF">ETH_00039885</name>
</gene>
<protein>
    <submittedName>
        <fullName evidence="3">Uncharacterized protein</fullName>
    </submittedName>
</protein>
<dbReference type="Proteomes" id="UP000030747">
    <property type="component" value="Unassembled WGS sequence"/>
</dbReference>